<feature type="transmembrane region" description="Helical" evidence="1">
    <location>
        <begin position="47"/>
        <end position="68"/>
    </location>
</feature>
<name>A0A073J5Q9_9RHOB</name>
<evidence type="ECO:0000313" key="2">
    <source>
        <dbReference type="EMBL" id="KEJ97130.1"/>
    </source>
</evidence>
<dbReference type="RefSeq" id="WP_037922815.1">
    <property type="nucleotide sequence ID" value="NZ_CP054599.1"/>
</dbReference>
<dbReference type="Proteomes" id="UP000027746">
    <property type="component" value="Unassembled WGS sequence"/>
</dbReference>
<keyword evidence="1" id="KW-1133">Transmembrane helix</keyword>
<gene>
    <name evidence="2" type="ORF">SUH3_10165</name>
</gene>
<reference evidence="2 3" key="1">
    <citation type="submission" date="2014-01" db="EMBL/GenBank/DDBJ databases">
        <title>Sulfitobacter sp. H3 (MCCC 1A00686) Genome Sequencing.</title>
        <authorList>
            <person name="Lai Q."/>
            <person name="Hong Z."/>
        </authorList>
    </citation>
    <scope>NUCLEOTIDE SEQUENCE [LARGE SCALE GENOMIC DNA]</scope>
    <source>
        <strain evidence="2 3">H3</strain>
    </source>
</reference>
<evidence type="ECO:0008006" key="4">
    <source>
        <dbReference type="Google" id="ProtNLM"/>
    </source>
</evidence>
<feature type="transmembrane region" description="Helical" evidence="1">
    <location>
        <begin position="21"/>
        <end position="41"/>
    </location>
</feature>
<keyword evidence="1" id="KW-0472">Membrane</keyword>
<dbReference type="AlphaFoldDB" id="A0A073J5Q9"/>
<keyword evidence="3" id="KW-1185">Reference proteome</keyword>
<organism evidence="2 3">
    <name type="scientific">Pseudosulfitobacter pseudonitzschiae</name>
    <dbReference type="NCBI Taxonomy" id="1402135"/>
    <lineage>
        <taxon>Bacteria</taxon>
        <taxon>Pseudomonadati</taxon>
        <taxon>Pseudomonadota</taxon>
        <taxon>Alphaproteobacteria</taxon>
        <taxon>Rhodobacterales</taxon>
        <taxon>Roseobacteraceae</taxon>
        <taxon>Pseudosulfitobacter</taxon>
    </lineage>
</organism>
<accession>A0A073J5Q9</accession>
<sequence>MFLGLRYRIHKAVQRYALGGLGGLMALIGLGFLCASGFMLLLTVTDPITACAIIGCAFVGVGLILMFAARRPRVPVSEATLAATPGVQAGVSGASVMAPVAAAFAQGIAQGMAAGRRR</sequence>
<dbReference type="EMBL" id="JAMD01000002">
    <property type="protein sequence ID" value="KEJ97130.1"/>
    <property type="molecule type" value="Genomic_DNA"/>
</dbReference>
<dbReference type="OrthoDB" id="7728018at2"/>
<proteinExistence type="predicted"/>
<comment type="caution">
    <text evidence="2">The sequence shown here is derived from an EMBL/GenBank/DDBJ whole genome shotgun (WGS) entry which is preliminary data.</text>
</comment>
<evidence type="ECO:0000256" key="1">
    <source>
        <dbReference type="SAM" id="Phobius"/>
    </source>
</evidence>
<keyword evidence="1" id="KW-0812">Transmembrane</keyword>
<protein>
    <recommendedName>
        <fullName evidence="4">Actinobacterial holin-X, holin superfamily III</fullName>
    </recommendedName>
</protein>
<evidence type="ECO:0000313" key="3">
    <source>
        <dbReference type="Proteomes" id="UP000027746"/>
    </source>
</evidence>
<dbReference type="GeneID" id="68871844"/>